<evidence type="ECO:0000259" key="2">
    <source>
        <dbReference type="Pfam" id="PF12816"/>
    </source>
</evidence>
<dbReference type="Pfam" id="PF25066">
    <property type="entry name" value="TPR_VPS8_2"/>
    <property type="match status" value="2"/>
</dbReference>
<protein>
    <submittedName>
        <fullName evidence="4">Similar to Vacuolar protein sorting-associated protein 8 homolog acc. no. Q0P5W1</fullName>
    </submittedName>
</protein>
<feature type="domain" description="VPS8-like TPR-like repeats" evidence="3">
    <location>
        <begin position="1410"/>
        <end position="1495"/>
    </location>
</feature>
<dbReference type="SUPFAM" id="SSF50978">
    <property type="entry name" value="WD40 repeat-like"/>
    <property type="match status" value="1"/>
</dbReference>
<dbReference type="GO" id="GO:0006623">
    <property type="term" value="P:protein targeting to vacuole"/>
    <property type="evidence" value="ECO:0007669"/>
    <property type="project" value="InterPro"/>
</dbReference>
<dbReference type="InterPro" id="IPR059070">
    <property type="entry name" value="TPR_VPS8_2"/>
</dbReference>
<dbReference type="OrthoDB" id="289913at2759"/>
<reference evidence="4 5" key="1">
    <citation type="journal article" date="2013" name="PLoS Genet.">
        <title>The genome and development-dependent transcriptomes of Pyronema confluens: a window into fungal evolution.</title>
        <authorList>
            <person name="Traeger S."/>
            <person name="Altegoer F."/>
            <person name="Freitag M."/>
            <person name="Gabaldon T."/>
            <person name="Kempken F."/>
            <person name="Kumar A."/>
            <person name="Marcet-Houben M."/>
            <person name="Poggeler S."/>
            <person name="Stajich J.E."/>
            <person name="Nowrousian M."/>
        </authorList>
    </citation>
    <scope>NUCLEOTIDE SEQUENCE [LARGE SCALE GENOMIC DNA]</scope>
    <source>
        <strain evidence="5">CBS 100304</strain>
        <tissue evidence="4">Vegetative mycelium</tissue>
    </source>
</reference>
<name>U4KUV9_PYROM</name>
<gene>
    <name evidence="4" type="ORF">PCON_03889</name>
</gene>
<feature type="compositionally biased region" description="Low complexity" evidence="1">
    <location>
        <begin position="156"/>
        <end position="166"/>
    </location>
</feature>
<dbReference type="OMA" id="NQLFFHQ"/>
<dbReference type="GO" id="GO:0005770">
    <property type="term" value="C:late endosome"/>
    <property type="evidence" value="ECO:0007669"/>
    <property type="project" value="TreeGrafter"/>
</dbReference>
<dbReference type="Pfam" id="PF23410">
    <property type="entry name" value="Beta-prop_VPS8"/>
    <property type="match status" value="1"/>
</dbReference>
<evidence type="ECO:0000256" key="1">
    <source>
        <dbReference type="SAM" id="MobiDB-lite"/>
    </source>
</evidence>
<dbReference type="PANTHER" id="PTHR12616">
    <property type="entry name" value="VACUOLAR PROTEIN SORTING VPS41"/>
    <property type="match status" value="1"/>
</dbReference>
<dbReference type="InterPro" id="IPR045111">
    <property type="entry name" value="Vps41/Vps8"/>
</dbReference>
<organism evidence="4 5">
    <name type="scientific">Pyronema omphalodes (strain CBS 100304)</name>
    <name type="common">Pyronema confluens</name>
    <dbReference type="NCBI Taxonomy" id="1076935"/>
    <lineage>
        <taxon>Eukaryota</taxon>
        <taxon>Fungi</taxon>
        <taxon>Dikarya</taxon>
        <taxon>Ascomycota</taxon>
        <taxon>Pezizomycotina</taxon>
        <taxon>Pezizomycetes</taxon>
        <taxon>Pezizales</taxon>
        <taxon>Pyronemataceae</taxon>
        <taxon>Pyronema</taxon>
    </lineage>
</organism>
<feature type="region of interest" description="Disordered" evidence="1">
    <location>
        <begin position="1369"/>
        <end position="1391"/>
    </location>
</feature>
<feature type="compositionally biased region" description="Basic and acidic residues" evidence="1">
    <location>
        <begin position="100"/>
        <end position="110"/>
    </location>
</feature>
<feature type="domain" description="VPS8-like TPR-like repeats" evidence="3">
    <location>
        <begin position="1338"/>
        <end position="1405"/>
    </location>
</feature>
<dbReference type="Proteomes" id="UP000018144">
    <property type="component" value="Unassembled WGS sequence"/>
</dbReference>
<evidence type="ECO:0000313" key="4">
    <source>
        <dbReference type="EMBL" id="CCX04892.1"/>
    </source>
</evidence>
<dbReference type="eggNOG" id="KOG2079">
    <property type="taxonomic scope" value="Eukaryota"/>
</dbReference>
<feature type="compositionally biased region" description="Polar residues" evidence="1">
    <location>
        <begin position="141"/>
        <end position="150"/>
    </location>
</feature>
<feature type="domain" description="Vacuolar protein sorting-associated protein 8 central" evidence="2">
    <location>
        <begin position="763"/>
        <end position="958"/>
    </location>
</feature>
<dbReference type="STRING" id="1076935.U4KUV9"/>
<sequence>MSSTPDENGAAVAPMPEPEDTPEVTEPTEGAKVNGDTSSPVDTIEEPTEEAGSGEPTEQPAEAVTETIETEQPTEIEATKVHEEPVEDDSSHLLSYLQEARTEQESEDKSGLITPGPTFKKFQSAASIEAPDTTPDRPPSSAGSYSTPDDTPSLHGSIASSAAGSAFGTRFSPSPSLRPFDRRFSSRLSPAPPRAQSPSLLHLHSRNSSQGSVKPEDAPLETLDDKSAPWDVIRWTKLKTITSQLFSEAGKRSFGTPTCICASATIAFGTSKGIILIFKYPQTLQSIIGPGTQAVECGPITALAVSADHTTIAGGHASGHIFTWELSKPSKPFLKIPPLMKYQMENRREDGHVEGVAVLHLGFLGTRHTALVSSDEKGMAFSHLATRGLGAVGRTVKTARILGRYPLALDSIERPRKPSTVLGMSVLPLGNSQEKTDSMGLVAMLTPYLLVIVSTTPVAQTQHKAVRPKEVAGEADLSGCLAWYPAVKLKTANPESKPVSSKARLAYAWSNVLTLLELTVVEGEGPEDPNRPPALEFHAKSRYRCDEAIVAVQWFSRQIIGILTVTRRLIILEDTALRVTETFDLMPKRILHLDVFGTQLKDLVNRLDEEGSHHPRIADAFFNSFRTYKGRVFLLCQHEVSVGTLSNWADRLFAMLEVGDFIGAITLATTYYIGKDNKLTIGLPEDPVIRHPMVEEKLLEMMSASLRYAFGKNQNSTRRETLGKEQLQELAVACFDACIATNRTDFLFDEVFEYFEQGGAQGIFLETLEPHILDRLISFIPPIVVKALILHYTSRELESRLEEMICHMDTTTLDIDQVTTLCKQHSLYDAMIYVWNRALGDYVTPMIDLLTLLLPLMSNTTENDNLDATNALKIFPYLSYTLTGRIYPTGKDLTEPEASNAKAQIYYFLFLGQTIAWPKGAKPFLTKLGQEPEPSFPYLRLILQFDASSFLSALNEAFEDTFLNGTTEALLSNGNSNREPSEDQVFGRSVNRQYVTSILLEVMNPTDFPPQDTIYLDMFIARNLPKFPQFVLLSGSALHRVLVGLCNPPGEDIADDCQLSVEYLLTVYRPPDIDALIALFTAARFFRVLKSIFRAEKQYPKLLRAYLEDSEAPEAVFDCISECLRPRSPLSMKQKTDVEQVIQDAASQIISISPERSARIINSYCPSLHSHMLSAIEDKQDWQFTYLRTLLEPESGSSPASTVEIQKQPFIERYIRLLCRFDPGHVSEYISSLRSGDLRLAEVIPAMEESGAMDAAVVLLAREGKIRDAMDRLLGHLQTLAVAYSAALEAAAKAAMEAAALTPVSPSLPEFPSEEEMGEMGLENGEGREGGDTRRFESAADAIIPELQKYVNVGIWLCAGQSRLLKSTTTAPVAAGEQRRPRRRSSIPTPLTPEETLWLDLLNSISSMPITPPIRQLLQSIFSSLLSSISHRSSSFLTILRAFLSRIQETTTSLQDLRDVVGGVFEAYRYEELMLGLAMRMVGGDLWGEAEGLRRRRGRGWRPAQQACGGCGKKVWGYGAAVGAGVRKTAGKAKGKGIETGEGVVVFRCGCVYCRGCVMGEDGEVKGCGRCEGKKRVEEE</sequence>
<dbReference type="Pfam" id="PF12816">
    <property type="entry name" value="TPR_Vps8"/>
    <property type="match status" value="1"/>
</dbReference>
<dbReference type="GO" id="GO:0030897">
    <property type="term" value="C:HOPS complex"/>
    <property type="evidence" value="ECO:0007669"/>
    <property type="project" value="TreeGrafter"/>
</dbReference>
<dbReference type="PANTHER" id="PTHR12616:SF8">
    <property type="entry name" value="VACUOLAR PROTEIN SORTING-ASSOCIATED PROTEIN 8 HOMOLOG"/>
    <property type="match status" value="1"/>
</dbReference>
<proteinExistence type="predicted"/>
<dbReference type="InterPro" id="IPR036322">
    <property type="entry name" value="WD40_repeat_dom_sf"/>
</dbReference>
<feature type="region of interest" description="Disordered" evidence="1">
    <location>
        <begin position="1"/>
        <end position="223"/>
    </location>
</feature>
<dbReference type="InterPro" id="IPR025941">
    <property type="entry name" value="Vps8_central_dom"/>
</dbReference>
<accession>U4KUV9</accession>
<evidence type="ECO:0000313" key="5">
    <source>
        <dbReference type="Proteomes" id="UP000018144"/>
    </source>
</evidence>
<dbReference type="GO" id="GO:0034058">
    <property type="term" value="P:endosomal vesicle fusion"/>
    <property type="evidence" value="ECO:0007669"/>
    <property type="project" value="TreeGrafter"/>
</dbReference>
<dbReference type="EMBL" id="HF935219">
    <property type="protein sequence ID" value="CCX04892.1"/>
    <property type="molecule type" value="Genomic_DNA"/>
</dbReference>
<evidence type="ECO:0000259" key="3">
    <source>
        <dbReference type="Pfam" id="PF25066"/>
    </source>
</evidence>
<keyword evidence="5" id="KW-1185">Reference proteome</keyword>